<reference evidence="2" key="1">
    <citation type="submission" date="2022-07" db="EMBL/GenBank/DDBJ databases">
        <title>Genome analysis of Parmales, a sister group of diatoms, reveals the evolutionary specialization of diatoms from phago-mixotrophs to photoautotrophs.</title>
        <authorList>
            <person name="Ban H."/>
            <person name="Sato S."/>
            <person name="Yoshikawa S."/>
            <person name="Kazumasa Y."/>
            <person name="Nakamura Y."/>
            <person name="Ichinomiya M."/>
            <person name="Saitoh K."/>
            <person name="Sato N."/>
            <person name="Blanc-Mathieu R."/>
            <person name="Endo H."/>
            <person name="Kuwata A."/>
            <person name="Ogata H."/>
        </authorList>
    </citation>
    <scope>NUCLEOTIDE SEQUENCE</scope>
</reference>
<dbReference type="AlphaFoldDB" id="A0A9W7A6E4"/>
<comment type="caution">
    <text evidence="2">The sequence shown here is derived from an EMBL/GenBank/DDBJ whole genome shotgun (WGS) entry which is preliminary data.</text>
</comment>
<keyword evidence="1" id="KW-1133">Transmembrane helix</keyword>
<name>A0A9W7A6E4_9STRA</name>
<dbReference type="Proteomes" id="UP001165082">
    <property type="component" value="Unassembled WGS sequence"/>
</dbReference>
<keyword evidence="3" id="KW-1185">Reference proteome</keyword>
<evidence type="ECO:0000313" key="3">
    <source>
        <dbReference type="Proteomes" id="UP001165082"/>
    </source>
</evidence>
<organism evidence="2 3">
    <name type="scientific">Triparma retinervis</name>
    <dbReference type="NCBI Taxonomy" id="2557542"/>
    <lineage>
        <taxon>Eukaryota</taxon>
        <taxon>Sar</taxon>
        <taxon>Stramenopiles</taxon>
        <taxon>Ochrophyta</taxon>
        <taxon>Bolidophyceae</taxon>
        <taxon>Parmales</taxon>
        <taxon>Triparmaceae</taxon>
        <taxon>Triparma</taxon>
    </lineage>
</organism>
<feature type="non-terminal residue" evidence="2">
    <location>
        <position position="1"/>
    </location>
</feature>
<feature type="transmembrane region" description="Helical" evidence="1">
    <location>
        <begin position="40"/>
        <end position="62"/>
    </location>
</feature>
<accession>A0A9W7A6E4</accession>
<sequence>MRMPFWYLQLPLAPSRLLVTGGTSVLYFSCMILAPNAFYYAPVLLPFALGNGLTASLVYACLDASSGGPLPLSKLRVGPVPIAGTVIGAATAVVAPFTYPNAWMVVWPESALLEGASTLDPMV</sequence>
<evidence type="ECO:0000313" key="2">
    <source>
        <dbReference type="EMBL" id="GMH66524.1"/>
    </source>
</evidence>
<gene>
    <name evidence="2" type="ORF">TrRE_jg6504</name>
</gene>
<proteinExistence type="predicted"/>
<protein>
    <submittedName>
        <fullName evidence="2">Uncharacterized protein</fullName>
    </submittedName>
</protein>
<keyword evidence="1" id="KW-0812">Transmembrane</keyword>
<dbReference type="OrthoDB" id="199847at2759"/>
<dbReference type="EMBL" id="BRXZ01001251">
    <property type="protein sequence ID" value="GMH66524.1"/>
    <property type="molecule type" value="Genomic_DNA"/>
</dbReference>
<feature type="transmembrane region" description="Helical" evidence="1">
    <location>
        <begin position="82"/>
        <end position="99"/>
    </location>
</feature>
<feature type="transmembrane region" description="Helical" evidence="1">
    <location>
        <begin position="12"/>
        <end position="34"/>
    </location>
</feature>
<evidence type="ECO:0000256" key="1">
    <source>
        <dbReference type="SAM" id="Phobius"/>
    </source>
</evidence>
<keyword evidence="1" id="KW-0472">Membrane</keyword>